<accession>A0A0A3Z5I7</accession>
<dbReference type="OrthoDB" id="9809338at2"/>
<dbReference type="STRING" id="371042.NG99_13345"/>
<dbReference type="eggNOG" id="COG4977">
    <property type="taxonomic scope" value="Bacteria"/>
</dbReference>
<evidence type="ECO:0000256" key="2">
    <source>
        <dbReference type="ARBA" id="ARBA00023125"/>
    </source>
</evidence>
<dbReference type="SMART" id="SM00342">
    <property type="entry name" value="HTH_ARAC"/>
    <property type="match status" value="1"/>
</dbReference>
<proteinExistence type="predicted"/>
<dbReference type="GO" id="GO:0043565">
    <property type="term" value="F:sequence-specific DNA binding"/>
    <property type="evidence" value="ECO:0007669"/>
    <property type="project" value="InterPro"/>
</dbReference>
<evidence type="ECO:0000256" key="1">
    <source>
        <dbReference type="ARBA" id="ARBA00023015"/>
    </source>
</evidence>
<dbReference type="PROSITE" id="PS01124">
    <property type="entry name" value="HTH_ARAC_FAMILY_2"/>
    <property type="match status" value="1"/>
</dbReference>
<evidence type="ECO:0000256" key="3">
    <source>
        <dbReference type="ARBA" id="ARBA00023163"/>
    </source>
</evidence>
<dbReference type="Proteomes" id="UP000030351">
    <property type="component" value="Unassembled WGS sequence"/>
</dbReference>
<comment type="caution">
    <text evidence="5">The sequence shown here is derived from an EMBL/GenBank/DDBJ whole genome shotgun (WGS) entry which is preliminary data.</text>
</comment>
<gene>
    <name evidence="5" type="ORF">NG99_13345</name>
</gene>
<dbReference type="PANTHER" id="PTHR46796">
    <property type="entry name" value="HTH-TYPE TRANSCRIPTIONAL ACTIVATOR RHAS-RELATED"/>
    <property type="match status" value="1"/>
</dbReference>
<dbReference type="InterPro" id="IPR009057">
    <property type="entry name" value="Homeodomain-like_sf"/>
</dbReference>
<sequence>MVKHKGGKETLTGIDHLQLTPHIVLKHVQTTLQQDLLLQGESAAHLTLVIMMEGAGHFSLNQQTLQHYRPQSFWLSCAQTACHGYDFFPRHHFYHLLILEFSPDLIPLVDECGLSVPAQEDAWILSAVLTDEIARQMQQIQQGFSDRSALGRLRLESLALGTLWLAVRELCQQRKRVVPAVRLPNRERRRLIAARDYIRQNAAQPLCIEEVAQHAGLSLMALKRGFRAMFAITPWNYVIECRLREAQRLLESSPLPLNDIALHCGFAHASHLSRFFHRQFGQTPGRYRNSRGQAMLRG</sequence>
<dbReference type="GO" id="GO:0003700">
    <property type="term" value="F:DNA-binding transcription factor activity"/>
    <property type="evidence" value="ECO:0007669"/>
    <property type="project" value="InterPro"/>
</dbReference>
<dbReference type="RefSeq" id="WP_034893500.1">
    <property type="nucleotide sequence ID" value="NZ_JRUQ01000039.1"/>
</dbReference>
<evidence type="ECO:0000259" key="4">
    <source>
        <dbReference type="PROSITE" id="PS01124"/>
    </source>
</evidence>
<dbReference type="InterPro" id="IPR050204">
    <property type="entry name" value="AraC_XylS_family_regulators"/>
</dbReference>
<evidence type="ECO:0000313" key="6">
    <source>
        <dbReference type="Proteomes" id="UP000030351"/>
    </source>
</evidence>
<evidence type="ECO:0000313" key="5">
    <source>
        <dbReference type="EMBL" id="KGT92911.1"/>
    </source>
</evidence>
<dbReference type="EMBL" id="JRUQ01000039">
    <property type="protein sequence ID" value="KGT92911.1"/>
    <property type="molecule type" value="Genomic_DNA"/>
</dbReference>
<keyword evidence="6" id="KW-1185">Reference proteome</keyword>
<dbReference type="Pfam" id="PF12833">
    <property type="entry name" value="HTH_18"/>
    <property type="match status" value="1"/>
</dbReference>
<keyword evidence="3" id="KW-0804">Transcription</keyword>
<dbReference type="InterPro" id="IPR018060">
    <property type="entry name" value="HTH_AraC"/>
</dbReference>
<organism evidence="5 6">
    <name type="scientific">Erwinia typographi</name>
    <dbReference type="NCBI Taxonomy" id="371042"/>
    <lineage>
        <taxon>Bacteria</taxon>
        <taxon>Pseudomonadati</taxon>
        <taxon>Pseudomonadota</taxon>
        <taxon>Gammaproteobacteria</taxon>
        <taxon>Enterobacterales</taxon>
        <taxon>Erwiniaceae</taxon>
        <taxon>Erwinia</taxon>
    </lineage>
</organism>
<protein>
    <recommendedName>
        <fullName evidence="4">HTH araC/xylS-type domain-containing protein</fullName>
    </recommendedName>
</protein>
<name>A0A0A3Z5I7_9GAMM</name>
<reference evidence="5 6" key="1">
    <citation type="submission" date="2014-10" db="EMBL/GenBank/DDBJ databases">
        <title>Genome sequence of Erwinia typographi M043b.</title>
        <authorList>
            <person name="Chan K.-G."/>
            <person name="Tan W.-S."/>
        </authorList>
    </citation>
    <scope>NUCLEOTIDE SEQUENCE [LARGE SCALE GENOMIC DNA]</scope>
    <source>
        <strain evidence="5 6">M043b</strain>
    </source>
</reference>
<dbReference type="SUPFAM" id="SSF46689">
    <property type="entry name" value="Homeodomain-like"/>
    <property type="match status" value="2"/>
</dbReference>
<dbReference type="PANTHER" id="PTHR46796:SF2">
    <property type="entry name" value="TRANSCRIPTIONAL REGULATORY PROTEIN"/>
    <property type="match status" value="1"/>
</dbReference>
<dbReference type="Gene3D" id="1.10.10.60">
    <property type="entry name" value="Homeodomain-like"/>
    <property type="match status" value="1"/>
</dbReference>
<dbReference type="AlphaFoldDB" id="A0A0A3Z5I7"/>
<keyword evidence="1" id="KW-0805">Transcription regulation</keyword>
<keyword evidence="2" id="KW-0238">DNA-binding</keyword>
<feature type="domain" description="HTH araC/xylS-type" evidence="4">
    <location>
        <begin position="192"/>
        <end position="290"/>
    </location>
</feature>